<dbReference type="HAMAP" id="MF_00008">
    <property type="entry name" value="Thymidy_synth_bact"/>
    <property type="match status" value="1"/>
</dbReference>
<accession>A0A2V3HSC2</accession>
<dbReference type="InterPro" id="IPR036926">
    <property type="entry name" value="Thymidate_synth/dCMP_Mease_sf"/>
</dbReference>
<dbReference type="Pfam" id="PF00303">
    <property type="entry name" value="Thymidylat_synt"/>
    <property type="match status" value="1"/>
</dbReference>
<dbReference type="NCBIfam" id="NF002499">
    <property type="entry name" value="PRK01827.1-5"/>
    <property type="match status" value="1"/>
</dbReference>
<evidence type="ECO:0000256" key="5">
    <source>
        <dbReference type="ARBA" id="ARBA00022727"/>
    </source>
</evidence>
<dbReference type="InterPro" id="IPR023451">
    <property type="entry name" value="Thymidate_synth/dCMP_Mease_dom"/>
</dbReference>
<dbReference type="PRINTS" id="PR00108">
    <property type="entry name" value="THYMDSNTHASE"/>
</dbReference>
<dbReference type="GO" id="GO:0004799">
    <property type="term" value="F:thymidylate synthase activity"/>
    <property type="evidence" value="ECO:0007669"/>
    <property type="project" value="UniProtKB-UniRule"/>
</dbReference>
<dbReference type="FunFam" id="3.30.572.10:FF:000013">
    <property type="entry name" value="Thymidylate synthase"/>
    <property type="match status" value="1"/>
</dbReference>
<keyword evidence="5" id="KW-0545">Nucleotide biosynthesis</keyword>
<feature type="active site" evidence="7">
    <location>
        <position position="146"/>
    </location>
</feature>
<dbReference type="InterPro" id="IPR000398">
    <property type="entry name" value="Thymidylate_synthase"/>
</dbReference>
<dbReference type="GO" id="GO:0006231">
    <property type="term" value="P:dTMP biosynthetic process"/>
    <property type="evidence" value="ECO:0007669"/>
    <property type="project" value="InterPro"/>
</dbReference>
<evidence type="ECO:0000256" key="6">
    <source>
        <dbReference type="NCBIfam" id="TIGR03284"/>
    </source>
</evidence>
<evidence type="ECO:0000313" key="10">
    <source>
        <dbReference type="Proteomes" id="UP000248161"/>
    </source>
</evidence>
<organism evidence="9 10">
    <name type="scientific">Candidatus Thalassarchaeum betae</name>
    <dbReference type="NCBI Taxonomy" id="2599289"/>
    <lineage>
        <taxon>Archaea</taxon>
        <taxon>Methanobacteriati</taxon>
        <taxon>Thermoplasmatota</taxon>
        <taxon>Candidatus Poseidoniia</taxon>
        <taxon>Candidatus Poseidoniales</taxon>
        <taxon>Candidatus Thalassarchaeaceae</taxon>
        <taxon>Candidatus Thalassarchaeum</taxon>
    </lineage>
</organism>
<dbReference type="NCBIfam" id="TIGR03284">
    <property type="entry name" value="thym_sym"/>
    <property type="match status" value="2"/>
</dbReference>
<protein>
    <recommendedName>
        <fullName evidence="1 6">Thymidylate synthase</fullName>
        <ecNumber evidence="1 6">2.1.1.45</ecNumber>
    </recommendedName>
</protein>
<evidence type="ECO:0000256" key="3">
    <source>
        <dbReference type="ARBA" id="ARBA00022603"/>
    </source>
</evidence>
<evidence type="ECO:0000259" key="8">
    <source>
        <dbReference type="Pfam" id="PF00303"/>
    </source>
</evidence>
<sequence>MQQYLDFLRRILSEGEEKGDRTGTGTISVFGHQMRFDLSDGFPAVTTKRLHWPSIIHELLWFLSGDTNVGYLQDNKVRIWNEWADEEGDLGPVYGKQWRKWETDDGGVVDQIENAIDLICNEPDSRRIIVSAWNVGELDEMALMPCHAFFQFYVNDGRLSCQLYQRSADAFLGVPFNISSYSLLTCLMAQVCGLEPGEFVWTGGDCHLYLNHLEQARLQITRVPLELPRLRLDPIVTSIDDFRSEHIEIEGYDHHPHISAPISV</sequence>
<dbReference type="Gene3D" id="3.30.572.10">
    <property type="entry name" value="Thymidylate synthase/dCMP hydroxymethylase domain"/>
    <property type="match status" value="1"/>
</dbReference>
<evidence type="ECO:0000256" key="1">
    <source>
        <dbReference type="ARBA" id="ARBA00011947"/>
    </source>
</evidence>
<reference evidence="9 10" key="1">
    <citation type="journal article" date="2015" name="Nat. Commun.">
        <title>Genomic and transcriptomic evidence for scavenging of diverse organic compounds by widespread deep-sea archaea.</title>
        <authorList>
            <person name="Li M."/>
            <person name="Baker B.J."/>
            <person name="Anantharaman K."/>
            <person name="Jain S."/>
            <person name="Breier J.A."/>
            <person name="Dick G.J."/>
        </authorList>
    </citation>
    <scope>NUCLEOTIDE SEQUENCE [LARGE SCALE GENOMIC DNA]</scope>
    <source>
        <strain evidence="9">Cayman_51_deep</strain>
    </source>
</reference>
<dbReference type="EMBL" id="PSPG01000004">
    <property type="protein sequence ID" value="PXF22010.1"/>
    <property type="molecule type" value="Genomic_DNA"/>
</dbReference>
<dbReference type="CDD" id="cd00351">
    <property type="entry name" value="TS_Pyrimidine_HMase"/>
    <property type="match status" value="1"/>
</dbReference>
<feature type="domain" description="Thymidylate synthase/dCMP hydroxymethylase" evidence="8">
    <location>
        <begin position="2"/>
        <end position="264"/>
    </location>
</feature>
<evidence type="ECO:0000256" key="4">
    <source>
        <dbReference type="ARBA" id="ARBA00022679"/>
    </source>
</evidence>
<dbReference type="InterPro" id="IPR045097">
    <property type="entry name" value="Thymidate_synth/dCMP_Mease"/>
</dbReference>
<dbReference type="PANTHER" id="PTHR11548">
    <property type="entry name" value="THYMIDYLATE SYNTHASE 1"/>
    <property type="match status" value="1"/>
</dbReference>
<dbReference type="PROSITE" id="PS00091">
    <property type="entry name" value="THYMIDYLATE_SYNTHASE"/>
    <property type="match status" value="1"/>
</dbReference>
<keyword evidence="3" id="KW-0489">Methyltransferase</keyword>
<dbReference type="SUPFAM" id="SSF55831">
    <property type="entry name" value="Thymidylate synthase/dCMP hydroxymethylase"/>
    <property type="match status" value="1"/>
</dbReference>
<dbReference type="Proteomes" id="UP000248161">
    <property type="component" value="Unassembled WGS sequence"/>
</dbReference>
<dbReference type="GO" id="GO:0005829">
    <property type="term" value="C:cytosol"/>
    <property type="evidence" value="ECO:0007669"/>
    <property type="project" value="TreeGrafter"/>
</dbReference>
<dbReference type="NCBIfam" id="NF002497">
    <property type="entry name" value="PRK01827.1-3"/>
    <property type="match status" value="1"/>
</dbReference>
<keyword evidence="4" id="KW-0808">Transferase</keyword>
<name>A0A2V3HSC2_9ARCH</name>
<comment type="caution">
    <text evidence="9">The sequence shown here is derived from an EMBL/GenBank/DDBJ whole genome shotgun (WGS) entry which is preliminary data.</text>
</comment>
<gene>
    <name evidence="9" type="ORF">CXX69_02580</name>
</gene>
<evidence type="ECO:0000256" key="2">
    <source>
        <dbReference type="ARBA" id="ARBA00022490"/>
    </source>
</evidence>
<dbReference type="GO" id="GO:0032259">
    <property type="term" value="P:methylation"/>
    <property type="evidence" value="ECO:0007669"/>
    <property type="project" value="UniProtKB-KW"/>
</dbReference>
<evidence type="ECO:0000313" key="9">
    <source>
        <dbReference type="EMBL" id="PXF22010.1"/>
    </source>
</evidence>
<dbReference type="EC" id="2.1.1.45" evidence="1 6"/>
<dbReference type="PANTHER" id="PTHR11548:SF9">
    <property type="entry name" value="THYMIDYLATE SYNTHASE"/>
    <property type="match status" value="1"/>
</dbReference>
<keyword evidence="2" id="KW-0963">Cytoplasm</keyword>
<dbReference type="AlphaFoldDB" id="A0A2V3HSC2"/>
<evidence type="ECO:0000256" key="7">
    <source>
        <dbReference type="PROSITE-ProRule" id="PRU10016"/>
    </source>
</evidence>
<dbReference type="InterPro" id="IPR020940">
    <property type="entry name" value="Thymidylate_synthase_AS"/>
</dbReference>
<proteinExistence type="inferred from homology"/>